<keyword evidence="3" id="KW-1185">Reference proteome</keyword>
<comment type="caution">
    <text evidence="2">The sequence shown here is derived from an EMBL/GenBank/DDBJ whole genome shotgun (WGS) entry which is preliminary data.</text>
</comment>
<evidence type="ECO:0000313" key="3">
    <source>
        <dbReference type="Proteomes" id="UP000281647"/>
    </source>
</evidence>
<evidence type="ECO:0000313" key="2">
    <source>
        <dbReference type="EMBL" id="RUM95974.1"/>
    </source>
</evidence>
<protein>
    <recommendedName>
        <fullName evidence="1">UspA domain-containing protein</fullName>
    </recommendedName>
</protein>
<dbReference type="EMBL" id="RKST01000026">
    <property type="protein sequence ID" value="RUM95974.1"/>
    <property type="molecule type" value="Genomic_DNA"/>
</dbReference>
<evidence type="ECO:0000259" key="1">
    <source>
        <dbReference type="Pfam" id="PF00582"/>
    </source>
</evidence>
<dbReference type="Proteomes" id="UP000281647">
    <property type="component" value="Unassembled WGS sequence"/>
</dbReference>
<dbReference type="Gene3D" id="3.40.50.620">
    <property type="entry name" value="HUPs"/>
    <property type="match status" value="1"/>
</dbReference>
<dbReference type="Pfam" id="PF00582">
    <property type="entry name" value="Usp"/>
    <property type="match status" value="1"/>
</dbReference>
<dbReference type="InterPro" id="IPR014729">
    <property type="entry name" value="Rossmann-like_a/b/a_fold"/>
</dbReference>
<dbReference type="SUPFAM" id="SSF52402">
    <property type="entry name" value="Adenine nucleotide alpha hydrolases-like"/>
    <property type="match status" value="1"/>
</dbReference>
<name>A0A432V187_9HYPH</name>
<dbReference type="RefSeq" id="WP_128625401.1">
    <property type="nucleotide sequence ID" value="NZ_ML133513.1"/>
</dbReference>
<feature type="domain" description="UspA" evidence="1">
    <location>
        <begin position="1"/>
        <end position="45"/>
    </location>
</feature>
<proteinExistence type="predicted"/>
<dbReference type="InterPro" id="IPR006016">
    <property type="entry name" value="UspA"/>
</dbReference>
<dbReference type="AlphaFoldDB" id="A0A432V187"/>
<reference evidence="2 3" key="1">
    <citation type="submission" date="2018-11" db="EMBL/GenBank/DDBJ databases">
        <title>Pseudaminobacter arsenicus sp. nov., an arsenic-resistant bacterium isolated from arsenic-rich aquifers.</title>
        <authorList>
            <person name="Mu Y."/>
        </authorList>
    </citation>
    <scope>NUCLEOTIDE SEQUENCE [LARGE SCALE GENOMIC DNA]</scope>
    <source>
        <strain evidence="2 3">CB3</strain>
    </source>
</reference>
<organism evidence="2 3">
    <name type="scientific">Borborobacter arsenicus</name>
    <dbReference type="NCBI Taxonomy" id="1851146"/>
    <lineage>
        <taxon>Bacteria</taxon>
        <taxon>Pseudomonadati</taxon>
        <taxon>Pseudomonadota</taxon>
        <taxon>Alphaproteobacteria</taxon>
        <taxon>Hyphomicrobiales</taxon>
        <taxon>Phyllobacteriaceae</taxon>
        <taxon>Borborobacter</taxon>
    </lineage>
</organism>
<gene>
    <name evidence="2" type="ORF">EET67_20085</name>
</gene>
<accession>A0A432V187</accession>
<sequence length="91" mass="10070">MYKHILIPTDGFERSEKAVAHGAALAAAVKAKVTVLTVTVPLHSIASDPTVKIPWGLDDGRRFCRMSGRSTNHLFRGPDVQDRKSCDRHPY</sequence>